<protein>
    <submittedName>
        <fullName evidence="1">Uncharacterized protein</fullName>
    </submittedName>
</protein>
<reference evidence="1" key="2">
    <citation type="journal article" date="2015" name="Fish Shellfish Immunol.">
        <title>Early steps in the European eel (Anguilla anguilla)-Vibrio vulnificus interaction in the gills: Role of the RtxA13 toxin.</title>
        <authorList>
            <person name="Callol A."/>
            <person name="Pajuelo D."/>
            <person name="Ebbesson L."/>
            <person name="Teles M."/>
            <person name="MacKenzie S."/>
            <person name="Amaro C."/>
        </authorList>
    </citation>
    <scope>NUCLEOTIDE SEQUENCE</scope>
</reference>
<sequence length="41" mass="4842">MLYPHRSTAIRSFVAICPKLKKFTSDVVSPYPRMTEEWKVQ</sequence>
<accession>A0A0E9USU2</accession>
<reference evidence="1" key="1">
    <citation type="submission" date="2014-11" db="EMBL/GenBank/DDBJ databases">
        <authorList>
            <person name="Amaro Gonzalez C."/>
        </authorList>
    </citation>
    <scope>NUCLEOTIDE SEQUENCE</scope>
</reference>
<dbReference type="AlphaFoldDB" id="A0A0E9USU2"/>
<dbReference type="EMBL" id="GBXM01039766">
    <property type="protein sequence ID" value="JAH68811.1"/>
    <property type="molecule type" value="Transcribed_RNA"/>
</dbReference>
<evidence type="ECO:0000313" key="1">
    <source>
        <dbReference type="EMBL" id="JAH68811.1"/>
    </source>
</evidence>
<organism evidence="1">
    <name type="scientific">Anguilla anguilla</name>
    <name type="common">European freshwater eel</name>
    <name type="synonym">Muraena anguilla</name>
    <dbReference type="NCBI Taxonomy" id="7936"/>
    <lineage>
        <taxon>Eukaryota</taxon>
        <taxon>Metazoa</taxon>
        <taxon>Chordata</taxon>
        <taxon>Craniata</taxon>
        <taxon>Vertebrata</taxon>
        <taxon>Euteleostomi</taxon>
        <taxon>Actinopterygii</taxon>
        <taxon>Neopterygii</taxon>
        <taxon>Teleostei</taxon>
        <taxon>Anguilliformes</taxon>
        <taxon>Anguillidae</taxon>
        <taxon>Anguilla</taxon>
    </lineage>
</organism>
<proteinExistence type="predicted"/>
<name>A0A0E9USU2_ANGAN</name>